<keyword evidence="3" id="KW-0804">Transcription</keyword>
<dbReference type="Pfam" id="PF12833">
    <property type="entry name" value="HTH_18"/>
    <property type="match status" value="1"/>
</dbReference>
<evidence type="ECO:0000256" key="3">
    <source>
        <dbReference type="ARBA" id="ARBA00023163"/>
    </source>
</evidence>
<dbReference type="PATRIC" id="fig|279113.9.peg.147"/>
<name>A0A127PY72_9BURK</name>
<dbReference type="InterPro" id="IPR050204">
    <property type="entry name" value="AraC_XylS_family_regulators"/>
</dbReference>
<evidence type="ECO:0000313" key="6">
    <source>
        <dbReference type="Proteomes" id="UP000074561"/>
    </source>
</evidence>
<accession>A0A127PY72</accession>
<dbReference type="STRING" id="279113.CPter91_0146"/>
<protein>
    <submittedName>
        <fullName evidence="5">Bacterial regulatory helix-turn-helix s, AraC family protein</fullName>
    </submittedName>
</protein>
<gene>
    <name evidence="5" type="ORF">CPter91_0146</name>
</gene>
<dbReference type="EMBL" id="CP013234">
    <property type="protein sequence ID" value="AMP02545.1"/>
    <property type="molecule type" value="Genomic_DNA"/>
</dbReference>
<reference evidence="5 6" key="1">
    <citation type="submission" date="2015-11" db="EMBL/GenBank/DDBJ databases">
        <title>Exploring the genomic traits of fungus-feeding bacterial genus Collimonas.</title>
        <authorList>
            <person name="Song C."/>
            <person name="Schmidt R."/>
            <person name="de Jager V."/>
            <person name="Krzyzanowska D."/>
            <person name="Jongedijk E."/>
            <person name="Cankar K."/>
            <person name="Beekwilder J."/>
            <person name="van Veen A."/>
            <person name="de Boer W."/>
            <person name="van Veen J.A."/>
            <person name="Garbeva P."/>
        </authorList>
    </citation>
    <scope>NUCLEOTIDE SEQUENCE [LARGE SCALE GENOMIC DNA]</scope>
    <source>
        <strain evidence="5 6">Ter91</strain>
    </source>
</reference>
<dbReference type="InterPro" id="IPR018060">
    <property type="entry name" value="HTH_AraC"/>
</dbReference>
<dbReference type="InterPro" id="IPR009057">
    <property type="entry name" value="Homeodomain-like_sf"/>
</dbReference>
<evidence type="ECO:0000313" key="5">
    <source>
        <dbReference type="EMBL" id="AMP02545.1"/>
    </source>
</evidence>
<dbReference type="InterPro" id="IPR035418">
    <property type="entry name" value="AraC-bd_2"/>
</dbReference>
<dbReference type="SUPFAM" id="SSF46689">
    <property type="entry name" value="Homeodomain-like"/>
    <property type="match status" value="1"/>
</dbReference>
<dbReference type="OrthoDB" id="185346at2"/>
<proteinExistence type="predicted"/>
<dbReference type="Pfam" id="PF14525">
    <property type="entry name" value="AraC_binding_2"/>
    <property type="match status" value="1"/>
</dbReference>
<dbReference type="SMART" id="SM00342">
    <property type="entry name" value="HTH_ARAC"/>
    <property type="match status" value="1"/>
</dbReference>
<dbReference type="RefSeq" id="WP_061935629.1">
    <property type="nucleotide sequence ID" value="NZ_CP013234.1"/>
</dbReference>
<keyword evidence="1" id="KW-0805">Transcription regulation</keyword>
<dbReference type="Proteomes" id="UP000074561">
    <property type="component" value="Chromosome"/>
</dbReference>
<feature type="domain" description="HTH araC/xylS-type" evidence="4">
    <location>
        <begin position="225"/>
        <end position="324"/>
    </location>
</feature>
<evidence type="ECO:0000256" key="2">
    <source>
        <dbReference type="ARBA" id="ARBA00023125"/>
    </source>
</evidence>
<dbReference type="InterPro" id="IPR018062">
    <property type="entry name" value="HTH_AraC-typ_CS"/>
</dbReference>
<dbReference type="PANTHER" id="PTHR46796">
    <property type="entry name" value="HTH-TYPE TRANSCRIPTIONAL ACTIVATOR RHAS-RELATED"/>
    <property type="match status" value="1"/>
</dbReference>
<keyword evidence="2" id="KW-0238">DNA-binding</keyword>
<dbReference type="KEGG" id="cpra:CPter91_0146"/>
<dbReference type="PROSITE" id="PS00041">
    <property type="entry name" value="HTH_ARAC_FAMILY_1"/>
    <property type="match status" value="1"/>
</dbReference>
<organism evidence="5 6">
    <name type="scientific">Collimonas pratensis</name>
    <dbReference type="NCBI Taxonomy" id="279113"/>
    <lineage>
        <taxon>Bacteria</taxon>
        <taxon>Pseudomonadati</taxon>
        <taxon>Pseudomonadota</taxon>
        <taxon>Betaproteobacteria</taxon>
        <taxon>Burkholderiales</taxon>
        <taxon>Oxalobacteraceae</taxon>
        <taxon>Collimonas</taxon>
    </lineage>
</organism>
<dbReference type="GO" id="GO:0043565">
    <property type="term" value="F:sequence-specific DNA binding"/>
    <property type="evidence" value="ECO:0007669"/>
    <property type="project" value="InterPro"/>
</dbReference>
<dbReference type="GO" id="GO:0003700">
    <property type="term" value="F:DNA-binding transcription factor activity"/>
    <property type="evidence" value="ECO:0007669"/>
    <property type="project" value="InterPro"/>
</dbReference>
<evidence type="ECO:0000259" key="4">
    <source>
        <dbReference type="PROSITE" id="PS01124"/>
    </source>
</evidence>
<evidence type="ECO:0000256" key="1">
    <source>
        <dbReference type="ARBA" id="ARBA00023015"/>
    </source>
</evidence>
<dbReference type="Gene3D" id="1.10.10.60">
    <property type="entry name" value="Homeodomain-like"/>
    <property type="match status" value="1"/>
</dbReference>
<dbReference type="PROSITE" id="PS01124">
    <property type="entry name" value="HTH_ARAC_FAMILY_2"/>
    <property type="match status" value="1"/>
</dbReference>
<sequence>MHSQSASLAPLYRRRVFQSSEKVDCHAQVARELSAHDLYWKGDAVDTVLFKATIRQLQVFMLKYGAEVVVRPKLFEGFVLVHMTLSGVAEIEADGQKVRIPQGRTAIIAPKRNVRLWWQAGSEQLILKVPHALFGEIGACHGSNIAMPSLLLLQPQLATHWEYLMQSLLGVLELSETGGNHALWIDHFERGAAQFLWSQLPATLAGAEPETAATACSSSKFNRLEALEKYIHERLCAPLTLADLARAAGVSVRGLNALCHQHHGVAPMDLLRNTRLDAARQRLLVQAHANITDTAFEFGFAHLGRFSAYYRQRFGELPRQTKAARH</sequence>
<dbReference type="AlphaFoldDB" id="A0A127PY72"/>